<comment type="caution">
    <text evidence="2">The sequence shown here is derived from an EMBL/GenBank/DDBJ whole genome shotgun (WGS) entry which is preliminary data.</text>
</comment>
<dbReference type="GO" id="GO:0016740">
    <property type="term" value="F:transferase activity"/>
    <property type="evidence" value="ECO:0007669"/>
    <property type="project" value="UniProtKB-KW"/>
</dbReference>
<dbReference type="EMBL" id="JAPFQN010000011">
    <property type="protein sequence ID" value="MCX2745822.1"/>
    <property type="molecule type" value="Genomic_DNA"/>
</dbReference>
<dbReference type="Pfam" id="PF04443">
    <property type="entry name" value="LuxE"/>
    <property type="match status" value="1"/>
</dbReference>
<evidence type="ECO:0000313" key="3">
    <source>
        <dbReference type="Proteomes" id="UP001209885"/>
    </source>
</evidence>
<keyword evidence="3" id="KW-1185">Reference proteome</keyword>
<reference evidence="2 3" key="1">
    <citation type="submission" date="2022-11" db="EMBL/GenBank/DDBJ databases">
        <title>The characterization of three novel Bacteroidetes species and genomic analysis of their roles in tidal elemental geochemical cycles.</title>
        <authorList>
            <person name="Ma K."/>
        </authorList>
    </citation>
    <scope>NUCLEOTIDE SEQUENCE [LARGE SCALE GENOMIC DNA]</scope>
    <source>
        <strain evidence="2 3">M17</strain>
    </source>
</reference>
<proteinExistence type="predicted"/>
<organism evidence="2 3">
    <name type="scientific">Mangrovivirga halotolerans</name>
    <dbReference type="NCBI Taxonomy" id="2993936"/>
    <lineage>
        <taxon>Bacteria</taxon>
        <taxon>Pseudomonadati</taxon>
        <taxon>Bacteroidota</taxon>
        <taxon>Cytophagia</taxon>
        <taxon>Cytophagales</taxon>
        <taxon>Mangrovivirgaceae</taxon>
        <taxon>Mangrovivirga</taxon>
    </lineage>
</organism>
<evidence type="ECO:0000259" key="1">
    <source>
        <dbReference type="Pfam" id="PF04443"/>
    </source>
</evidence>
<protein>
    <submittedName>
        <fullName evidence="2">Acyl transferase</fullName>
    </submittedName>
</protein>
<name>A0ABT3RX87_9BACT</name>
<dbReference type="InterPro" id="IPR042099">
    <property type="entry name" value="ANL_N_sf"/>
</dbReference>
<gene>
    <name evidence="2" type="ORF">OO013_18210</name>
</gene>
<dbReference type="Proteomes" id="UP001209885">
    <property type="component" value="Unassembled WGS sequence"/>
</dbReference>
<dbReference type="RefSeq" id="WP_266058423.1">
    <property type="nucleotide sequence ID" value="NZ_JAPFQN010000011.1"/>
</dbReference>
<dbReference type="SUPFAM" id="SSF56801">
    <property type="entry name" value="Acetyl-CoA synthetase-like"/>
    <property type="match status" value="1"/>
</dbReference>
<dbReference type="Gene3D" id="3.40.50.12780">
    <property type="entry name" value="N-terminal domain of ligase-like"/>
    <property type="match status" value="1"/>
</dbReference>
<accession>A0ABT3RX87</accession>
<dbReference type="InterPro" id="IPR007534">
    <property type="entry name" value="LuxE"/>
</dbReference>
<feature type="domain" description="Acyl-protein synthetase LuxE" evidence="1">
    <location>
        <begin position="9"/>
        <end position="91"/>
    </location>
</feature>
<sequence>MSDSLKKEILNLSTDNKKGFNELSLRVFRHQATHNEVYNQYLNYLSIDSSNINDLLDIPFLPIDFFKKHRISSTDSSPEEIFTSSGTTGTNASKHELYYREWYEKITVKLWNEKYFPLSECVILALLPGYLERKGSSLIYMVDYFIKQSEDDRSGFFLYDHGKLFDLLNQLKDEGKKVVLFGVTFGLLDFAENFQLNFPDLIIMETGGMKGRRKEMTRSEVHQIIKEAFGVKSVHSEYGMTELLSQAYSSGKGIFTPSSTLDILVRDTNDPFSWVGEGNTGGVNVIDLANVDTCSFIETQDLGRKFPDGKFEILGRFDNSDIRGCNLMVL</sequence>
<keyword evidence="2" id="KW-0808">Transferase</keyword>
<evidence type="ECO:0000313" key="2">
    <source>
        <dbReference type="EMBL" id="MCX2745822.1"/>
    </source>
</evidence>